<name>A0A547PN32_9RHOB</name>
<dbReference type="EMBL" id="VFSV01000039">
    <property type="protein sequence ID" value="TRD15562.1"/>
    <property type="molecule type" value="Genomic_DNA"/>
</dbReference>
<evidence type="ECO:0000313" key="1">
    <source>
        <dbReference type="EMBL" id="TRD15562.1"/>
    </source>
</evidence>
<dbReference type="Proteomes" id="UP000318590">
    <property type="component" value="Unassembled WGS sequence"/>
</dbReference>
<organism evidence="1 2">
    <name type="scientific">Palleronia caenipelagi</name>
    <dbReference type="NCBI Taxonomy" id="2489174"/>
    <lineage>
        <taxon>Bacteria</taxon>
        <taxon>Pseudomonadati</taxon>
        <taxon>Pseudomonadota</taxon>
        <taxon>Alphaproteobacteria</taxon>
        <taxon>Rhodobacterales</taxon>
        <taxon>Roseobacteraceae</taxon>
        <taxon>Palleronia</taxon>
    </lineage>
</organism>
<proteinExistence type="predicted"/>
<accession>A0A547PN32</accession>
<keyword evidence="2" id="KW-1185">Reference proteome</keyword>
<comment type="caution">
    <text evidence="1">The sequence shown here is derived from an EMBL/GenBank/DDBJ whole genome shotgun (WGS) entry which is preliminary data.</text>
</comment>
<protein>
    <submittedName>
        <fullName evidence="1">Uncharacterized protein</fullName>
    </submittedName>
</protein>
<dbReference type="AlphaFoldDB" id="A0A547PN32"/>
<evidence type="ECO:0000313" key="2">
    <source>
        <dbReference type="Proteomes" id="UP000318590"/>
    </source>
</evidence>
<gene>
    <name evidence="1" type="ORF">FEV53_15875</name>
</gene>
<dbReference type="RefSeq" id="WP_142835771.1">
    <property type="nucleotide sequence ID" value="NZ_VFSV01000039.1"/>
</dbReference>
<reference evidence="1 2" key="1">
    <citation type="submission" date="2019-06" db="EMBL/GenBank/DDBJ databases">
        <title>Paenimaribius caenipelagi gen. nov., sp. nov., isolated from a tidal flat.</title>
        <authorList>
            <person name="Yoon J.-H."/>
        </authorList>
    </citation>
    <scope>NUCLEOTIDE SEQUENCE [LARGE SCALE GENOMIC DNA]</scope>
    <source>
        <strain evidence="1 2">JBTF-M29</strain>
    </source>
</reference>
<sequence>MAKPIGPFGGRRKHTKTWMQINQPVVAEASAGASGYLLQRFQKMISAIRENKDNLKFCIENVWFEGAVKEQLKKHCNFFDQEPLTRYIVDHFHLGYAASEDGQIFRVDWLTTEGKRVGVHYMLKDVGENSLDIWVLEVFDIMERNTEVALINQQDIKKEVGQLSRSGFLTGVQELVKFGVRVLTRGAGL</sequence>